<name>A0ABT0S911_9SPHN</name>
<protein>
    <recommendedName>
        <fullName evidence="3">Histidine kinase</fullName>
    </recommendedName>
</protein>
<dbReference type="EMBL" id="JAMGBB010000001">
    <property type="protein sequence ID" value="MCL6740615.1"/>
    <property type="molecule type" value="Genomic_DNA"/>
</dbReference>
<keyword evidence="2" id="KW-1185">Reference proteome</keyword>
<evidence type="ECO:0008006" key="3">
    <source>
        <dbReference type="Google" id="ProtNLM"/>
    </source>
</evidence>
<gene>
    <name evidence="1" type="ORF">LZ518_05645</name>
</gene>
<dbReference type="Proteomes" id="UP001165383">
    <property type="component" value="Unassembled WGS sequence"/>
</dbReference>
<reference evidence="1" key="1">
    <citation type="submission" date="2022-05" db="EMBL/GenBank/DDBJ databases">
        <authorList>
            <person name="Jo J.-H."/>
            <person name="Im W.-T."/>
        </authorList>
    </citation>
    <scope>NUCLEOTIDE SEQUENCE</scope>
    <source>
        <strain evidence="1">RB56-2</strain>
    </source>
</reference>
<proteinExistence type="predicted"/>
<comment type="caution">
    <text evidence="1">The sequence shown here is derived from an EMBL/GenBank/DDBJ whole genome shotgun (WGS) entry which is preliminary data.</text>
</comment>
<evidence type="ECO:0000313" key="1">
    <source>
        <dbReference type="EMBL" id="MCL6740615.1"/>
    </source>
</evidence>
<organism evidence="1 2">
    <name type="scientific">Sphingomonas brevis</name>
    <dbReference type="NCBI Taxonomy" id="2908206"/>
    <lineage>
        <taxon>Bacteria</taxon>
        <taxon>Pseudomonadati</taxon>
        <taxon>Pseudomonadota</taxon>
        <taxon>Alphaproteobacteria</taxon>
        <taxon>Sphingomonadales</taxon>
        <taxon>Sphingomonadaceae</taxon>
        <taxon>Sphingomonas</taxon>
    </lineage>
</organism>
<sequence length="63" mass="7174">MSEPSACNTKAFDVIEMRRSAVELLASIEDKLSTLVRNDPQSRLVEELRQIVEEIQSALRELD</sequence>
<accession>A0ABT0S911</accession>
<dbReference type="RefSeq" id="WP_249915039.1">
    <property type="nucleotide sequence ID" value="NZ_JAMGBB010000001.1"/>
</dbReference>
<evidence type="ECO:0000313" key="2">
    <source>
        <dbReference type="Proteomes" id="UP001165383"/>
    </source>
</evidence>